<proteinExistence type="predicted"/>
<dbReference type="Proteomes" id="UP000027142">
    <property type="component" value="Chromosome"/>
</dbReference>
<dbReference type="RefSeq" id="WP_078440115.1">
    <property type="nucleotide sequence ID" value="NZ_CP003923.1"/>
</dbReference>
<dbReference type="Pfam" id="PF09388">
    <property type="entry name" value="SpoOE-like"/>
    <property type="match status" value="1"/>
</dbReference>
<dbReference type="OrthoDB" id="2973153at2"/>
<protein>
    <recommendedName>
        <fullName evidence="3">Aspartyl-phosphate phosphatase Spo0E family protein</fullName>
    </recommendedName>
</protein>
<dbReference type="InterPro" id="IPR036638">
    <property type="entry name" value="HLH_DNA-bd_sf"/>
</dbReference>
<dbReference type="EMBL" id="CP003923">
    <property type="protein sequence ID" value="AIC94537.1"/>
    <property type="molecule type" value="Genomic_DNA"/>
</dbReference>
<sequence>MIHIDIEVKRSEMHMIAKKFGLGATKTVKCSQELDSLLNCLQQHRGKFHR</sequence>
<dbReference type="InterPro" id="IPR018540">
    <property type="entry name" value="Spo0E-like"/>
</dbReference>
<evidence type="ECO:0008006" key="3">
    <source>
        <dbReference type="Google" id="ProtNLM"/>
    </source>
</evidence>
<organism evidence="1 2">
    <name type="scientific">Shouchella lehensis G1</name>
    <dbReference type="NCBI Taxonomy" id="1246626"/>
    <lineage>
        <taxon>Bacteria</taxon>
        <taxon>Bacillati</taxon>
        <taxon>Bacillota</taxon>
        <taxon>Bacilli</taxon>
        <taxon>Bacillales</taxon>
        <taxon>Bacillaceae</taxon>
        <taxon>Shouchella</taxon>
    </lineage>
</organism>
<accession>A0A060LWD1</accession>
<keyword evidence="2" id="KW-1185">Reference proteome</keyword>
<evidence type="ECO:0000313" key="2">
    <source>
        <dbReference type="Proteomes" id="UP000027142"/>
    </source>
</evidence>
<evidence type="ECO:0000313" key="1">
    <source>
        <dbReference type="EMBL" id="AIC94537.1"/>
    </source>
</evidence>
<dbReference type="HOGENOM" id="CLU_206324_2_0_9"/>
<dbReference type="STRING" id="1246626.BleG1_1959"/>
<dbReference type="PATRIC" id="fig|1246626.3.peg.1959"/>
<gene>
    <name evidence="1" type="ORF">BleG1_1959</name>
</gene>
<dbReference type="GO" id="GO:0043937">
    <property type="term" value="P:regulation of sporulation"/>
    <property type="evidence" value="ECO:0007669"/>
    <property type="project" value="InterPro"/>
</dbReference>
<reference evidence="1 2" key="1">
    <citation type="journal article" date="2014" name="Gene">
        <title>A comparative genomic analysis of the alkalitolerant soil bacterium Bacillus lehensis G1.</title>
        <authorList>
            <person name="Noor Y.M."/>
            <person name="Samsulrizal N.H."/>
            <person name="Jema'on N.A."/>
            <person name="Low K.O."/>
            <person name="Ramli A.N."/>
            <person name="Alias N.I."/>
            <person name="Damis S.I."/>
            <person name="Fuzi S.F."/>
            <person name="Isa M.N."/>
            <person name="Murad A.M."/>
            <person name="Raih M.F."/>
            <person name="Bakar F.D."/>
            <person name="Najimudin N."/>
            <person name="Mahadi N.M."/>
            <person name="Illias R.M."/>
        </authorList>
    </citation>
    <scope>NUCLEOTIDE SEQUENCE [LARGE SCALE GENOMIC DNA]</scope>
    <source>
        <strain evidence="1 2">G1</strain>
    </source>
</reference>
<dbReference type="Gene3D" id="4.10.280.10">
    <property type="entry name" value="Helix-loop-helix DNA-binding domain"/>
    <property type="match status" value="1"/>
</dbReference>
<dbReference type="SUPFAM" id="SSF140500">
    <property type="entry name" value="BAS1536-like"/>
    <property type="match status" value="1"/>
</dbReference>
<dbReference type="AlphaFoldDB" id="A0A060LWD1"/>
<dbReference type="InterPro" id="IPR037208">
    <property type="entry name" value="Spo0E-like_sf"/>
</dbReference>
<dbReference type="GO" id="GO:0046983">
    <property type="term" value="F:protein dimerization activity"/>
    <property type="evidence" value="ECO:0007669"/>
    <property type="project" value="InterPro"/>
</dbReference>
<dbReference type="KEGG" id="ble:BleG1_1959"/>
<name>A0A060LWD1_9BACI</name>